<feature type="binding site" evidence="5">
    <location>
        <position position="106"/>
    </location>
    <ligand>
        <name>Mg(2+)</name>
        <dbReference type="ChEBI" id="CHEBI:18420"/>
    </ligand>
</feature>
<keyword evidence="4 5" id="KW-0239">DNA-directed DNA polymerase</keyword>
<dbReference type="Pfam" id="PF00817">
    <property type="entry name" value="IMS"/>
    <property type="match status" value="1"/>
</dbReference>
<comment type="similarity">
    <text evidence="1 5">Belongs to the DNA polymerase type-Y family.</text>
</comment>
<protein>
    <recommendedName>
        <fullName evidence="5">DNA polymerase IV</fullName>
        <shortName evidence="5">Pol IV</shortName>
        <ecNumber evidence="5">2.7.7.7</ecNumber>
    </recommendedName>
</protein>
<keyword evidence="5" id="KW-0460">Magnesium</keyword>
<proteinExistence type="inferred from homology"/>
<dbReference type="Proteomes" id="UP000838672">
    <property type="component" value="Unassembled WGS sequence"/>
</dbReference>
<dbReference type="PROSITE" id="PS50173">
    <property type="entry name" value="UMUC"/>
    <property type="match status" value="1"/>
</dbReference>
<feature type="domain" description="UmuC" evidence="6">
    <location>
        <begin position="7"/>
        <end position="188"/>
    </location>
</feature>
<keyword evidence="5" id="KW-0963">Cytoplasm</keyword>
<dbReference type="CDD" id="cd03586">
    <property type="entry name" value="PolY_Pol_IV_kappa"/>
    <property type="match status" value="1"/>
</dbReference>
<comment type="cofactor">
    <cofactor evidence="5">
        <name>Mg(2+)</name>
        <dbReference type="ChEBI" id="CHEBI:18420"/>
    </cofactor>
    <text evidence="5">Binds 2 magnesium ions per subunit.</text>
</comment>
<keyword evidence="5" id="KW-0479">Metal-binding</keyword>
<sequence>MSKQRKIIHIDMDCFYAAVEMRDHPQWRNRPLAVGGKSSQRGVISTCNYEARQFGVRSAMSTAKAMQLCSHLLVVPGRMDVYKQVSQQIHRIFSRYTELIEPLSLDEAYLDVTDCSAFQGSATRIAEAIRQEIQATTQLTASAGVSSLKFVAKIASDLNKPNGLCVIKPDELDAFIAKLPLEKIPGVGKVTIEKLHEHGLYLGQDVRDSDRIELLSRFGKLGQSLWQRAHGIDERPVVNTRTRKSVGVERTLNQNISSRAECELILNQLIPELERRMQRHTQVDQIARQGVKLKFADFQQTTVEHIQASYDPARFYTLLQEALTRQNGREIRLIGVSVGLKDKAAIEQLQFDWA</sequence>
<evidence type="ECO:0000256" key="2">
    <source>
        <dbReference type="ARBA" id="ARBA00022457"/>
    </source>
</evidence>
<evidence type="ECO:0000256" key="4">
    <source>
        <dbReference type="ARBA" id="ARBA00022932"/>
    </source>
</evidence>
<dbReference type="InterPro" id="IPR043128">
    <property type="entry name" value="Rev_trsase/Diguanyl_cyclase"/>
</dbReference>
<keyword evidence="3 5" id="KW-0235">DNA replication</keyword>
<comment type="catalytic activity">
    <reaction evidence="5">
        <text>DNA(n) + a 2'-deoxyribonucleoside 5'-triphosphate = DNA(n+1) + diphosphate</text>
        <dbReference type="Rhea" id="RHEA:22508"/>
        <dbReference type="Rhea" id="RHEA-COMP:17339"/>
        <dbReference type="Rhea" id="RHEA-COMP:17340"/>
        <dbReference type="ChEBI" id="CHEBI:33019"/>
        <dbReference type="ChEBI" id="CHEBI:61560"/>
        <dbReference type="ChEBI" id="CHEBI:173112"/>
        <dbReference type="EC" id="2.7.7.7"/>
    </reaction>
</comment>
<dbReference type="EMBL" id="CAKLDI010000001">
    <property type="protein sequence ID" value="CAH0532942.1"/>
    <property type="molecule type" value="Genomic_DNA"/>
</dbReference>
<evidence type="ECO:0000256" key="5">
    <source>
        <dbReference type="HAMAP-Rule" id="MF_01113"/>
    </source>
</evidence>
<dbReference type="Gene3D" id="3.30.70.270">
    <property type="match status" value="1"/>
</dbReference>
<dbReference type="HAMAP" id="MF_01113">
    <property type="entry name" value="DNApol_IV"/>
    <property type="match status" value="1"/>
</dbReference>
<reference evidence="7" key="1">
    <citation type="submission" date="2021-11" db="EMBL/GenBank/DDBJ databases">
        <authorList>
            <person name="Rodrigo-Torres L."/>
            <person name="Arahal R. D."/>
            <person name="Lucena T."/>
        </authorList>
    </citation>
    <scope>NUCLEOTIDE SEQUENCE</scope>
    <source>
        <strain evidence="7">CECT 7929</strain>
    </source>
</reference>
<dbReference type="PANTHER" id="PTHR11076:SF33">
    <property type="entry name" value="DNA POLYMERASE KAPPA"/>
    <property type="match status" value="1"/>
</dbReference>
<dbReference type="InterPro" id="IPR017961">
    <property type="entry name" value="DNA_pol_Y-fam_little_finger"/>
</dbReference>
<gene>
    <name evidence="5 7" type="primary">dinB</name>
    <name evidence="7" type="ORF">VST7929_00791</name>
</gene>
<keyword evidence="5" id="KW-0238">DNA-binding</keyword>
<evidence type="ECO:0000256" key="1">
    <source>
        <dbReference type="ARBA" id="ARBA00010945"/>
    </source>
</evidence>
<dbReference type="Pfam" id="PF11798">
    <property type="entry name" value="IMS_HHH"/>
    <property type="match status" value="1"/>
</dbReference>
<keyword evidence="5 7" id="KW-0548">Nucleotidyltransferase</keyword>
<comment type="subunit">
    <text evidence="5">Monomer.</text>
</comment>
<feature type="active site" evidence="5">
    <location>
        <position position="107"/>
    </location>
</feature>
<dbReference type="InterPro" id="IPR001126">
    <property type="entry name" value="UmuC"/>
</dbReference>
<organism evidence="7 8">
    <name type="scientific">Vibrio stylophorae</name>
    <dbReference type="NCBI Taxonomy" id="659351"/>
    <lineage>
        <taxon>Bacteria</taxon>
        <taxon>Pseudomonadati</taxon>
        <taxon>Pseudomonadota</taxon>
        <taxon>Gammaproteobacteria</taxon>
        <taxon>Vibrionales</taxon>
        <taxon>Vibrionaceae</taxon>
        <taxon>Vibrio</taxon>
    </lineage>
</organism>
<feature type="site" description="Substrate discrimination" evidence="5">
    <location>
        <position position="16"/>
    </location>
</feature>
<feature type="binding site" evidence="5">
    <location>
        <position position="11"/>
    </location>
    <ligand>
        <name>Mg(2+)</name>
        <dbReference type="ChEBI" id="CHEBI:18420"/>
    </ligand>
</feature>
<evidence type="ECO:0000259" key="6">
    <source>
        <dbReference type="PROSITE" id="PS50173"/>
    </source>
</evidence>
<evidence type="ECO:0000313" key="7">
    <source>
        <dbReference type="EMBL" id="CAH0532942.1"/>
    </source>
</evidence>
<comment type="subcellular location">
    <subcellularLocation>
        <location evidence="5">Cytoplasm</location>
    </subcellularLocation>
</comment>
<evidence type="ECO:0000256" key="3">
    <source>
        <dbReference type="ARBA" id="ARBA00022705"/>
    </source>
</evidence>
<accession>A0ABM8ZRL4</accession>
<dbReference type="Gene3D" id="3.40.1170.60">
    <property type="match status" value="1"/>
</dbReference>
<dbReference type="SUPFAM" id="SSF56672">
    <property type="entry name" value="DNA/RNA polymerases"/>
    <property type="match status" value="1"/>
</dbReference>
<keyword evidence="2 5" id="KW-0515">Mutator protein</keyword>
<dbReference type="Gene3D" id="1.10.150.20">
    <property type="entry name" value="5' to 3' exonuclease, C-terminal subdomain"/>
    <property type="match status" value="1"/>
</dbReference>
<dbReference type="Gene3D" id="3.30.1490.100">
    <property type="entry name" value="DNA polymerase, Y-family, little finger domain"/>
    <property type="match status" value="1"/>
</dbReference>
<dbReference type="SUPFAM" id="SSF100879">
    <property type="entry name" value="Lesion bypass DNA polymerase (Y-family), little finger domain"/>
    <property type="match status" value="1"/>
</dbReference>
<name>A0ABM8ZRL4_9VIBR</name>
<keyword evidence="5" id="KW-0227">DNA damage</keyword>
<keyword evidence="5 7" id="KW-0808">Transferase</keyword>
<keyword evidence="5" id="KW-0234">DNA repair</keyword>
<dbReference type="InterPro" id="IPR036775">
    <property type="entry name" value="DNA_pol_Y-fam_lit_finger_sf"/>
</dbReference>
<dbReference type="NCBIfam" id="NF002677">
    <property type="entry name" value="PRK02406.1"/>
    <property type="match status" value="1"/>
</dbReference>
<comment type="caution">
    <text evidence="7">The sequence shown here is derived from an EMBL/GenBank/DDBJ whole genome shotgun (WGS) entry which is preliminary data.</text>
</comment>
<dbReference type="InterPro" id="IPR024728">
    <property type="entry name" value="PolY_HhH_motif"/>
</dbReference>
<dbReference type="Pfam" id="PF11799">
    <property type="entry name" value="IMS_C"/>
    <property type="match status" value="1"/>
</dbReference>
<dbReference type="InterPro" id="IPR043502">
    <property type="entry name" value="DNA/RNA_pol_sf"/>
</dbReference>
<keyword evidence="8" id="KW-1185">Reference proteome</keyword>
<evidence type="ECO:0000313" key="8">
    <source>
        <dbReference type="Proteomes" id="UP000838672"/>
    </source>
</evidence>
<dbReference type="GO" id="GO:0003887">
    <property type="term" value="F:DNA-directed DNA polymerase activity"/>
    <property type="evidence" value="ECO:0007669"/>
    <property type="project" value="UniProtKB-EC"/>
</dbReference>
<comment type="function">
    <text evidence="5">Poorly processive, error-prone DNA polymerase involved in untargeted mutagenesis. Copies undamaged DNA at stalled replication forks, which arise in vivo from mismatched or misaligned primer ends. These misaligned primers can be extended by PolIV. Exhibits no 3'-5' exonuclease (proofreading) activity. May be involved in translesional synthesis, in conjunction with the beta clamp from PolIII.</text>
</comment>
<dbReference type="InterPro" id="IPR022880">
    <property type="entry name" value="DNApol_IV"/>
</dbReference>
<dbReference type="InterPro" id="IPR050116">
    <property type="entry name" value="DNA_polymerase-Y"/>
</dbReference>
<dbReference type="PANTHER" id="PTHR11076">
    <property type="entry name" value="DNA REPAIR POLYMERASE UMUC / TRANSFERASE FAMILY MEMBER"/>
    <property type="match status" value="1"/>
</dbReference>
<dbReference type="EC" id="2.7.7.7" evidence="5"/>